<evidence type="ECO:0000313" key="5">
    <source>
        <dbReference type="EMBL" id="CAB4884741.1"/>
    </source>
</evidence>
<sequence>MWPVTLHGDLIELRPPRFRDRAQWNRVRSENKEYLAPWEASLPMTPVGAPASDFISKRPSFYAMVRALQREARAGRSYSFMVWSGNNLVGQITMGGVIYGALRGAHIGYWIDRNYAGRGFTTDAVSTLTKYAFDALGLHRIEINIRPENAASIRVAMKSGYHIEGNRAEFLHISGAWRDHICFVKINDLIK</sequence>
<keyword evidence="2" id="KW-0012">Acyltransferase</keyword>
<accession>A0A6J7ER66</accession>
<protein>
    <submittedName>
        <fullName evidence="5">Unannotated protein</fullName>
    </submittedName>
</protein>
<evidence type="ECO:0000256" key="1">
    <source>
        <dbReference type="ARBA" id="ARBA00022679"/>
    </source>
</evidence>
<evidence type="ECO:0000256" key="3">
    <source>
        <dbReference type="ARBA" id="ARBA00038502"/>
    </source>
</evidence>
<evidence type="ECO:0000259" key="4">
    <source>
        <dbReference type="PROSITE" id="PS51186"/>
    </source>
</evidence>
<name>A0A6J7ER66_9ZZZZ</name>
<dbReference type="Gene3D" id="3.40.630.30">
    <property type="match status" value="1"/>
</dbReference>
<keyword evidence="1" id="KW-0808">Transferase</keyword>
<gene>
    <name evidence="5" type="ORF">UFOPK3482_00514</name>
</gene>
<dbReference type="SUPFAM" id="SSF55729">
    <property type="entry name" value="Acyl-CoA N-acyltransferases (Nat)"/>
    <property type="match status" value="1"/>
</dbReference>
<dbReference type="InterPro" id="IPR000182">
    <property type="entry name" value="GNAT_dom"/>
</dbReference>
<comment type="similarity">
    <text evidence="3">Belongs to the acetyltransferase family. RimJ subfamily.</text>
</comment>
<dbReference type="PANTHER" id="PTHR43792:SF8">
    <property type="entry name" value="[RIBOSOMAL PROTEIN US5]-ALANINE N-ACETYLTRANSFERASE"/>
    <property type="match status" value="1"/>
</dbReference>
<evidence type="ECO:0000256" key="2">
    <source>
        <dbReference type="ARBA" id="ARBA00023315"/>
    </source>
</evidence>
<dbReference type="InterPro" id="IPR051531">
    <property type="entry name" value="N-acetyltransferase"/>
</dbReference>
<dbReference type="PANTHER" id="PTHR43792">
    <property type="entry name" value="GNAT FAMILY, PUTATIVE (AFU_ORTHOLOGUE AFUA_3G00765)-RELATED-RELATED"/>
    <property type="match status" value="1"/>
</dbReference>
<dbReference type="PROSITE" id="PS51186">
    <property type="entry name" value="GNAT"/>
    <property type="match status" value="1"/>
</dbReference>
<dbReference type="AlphaFoldDB" id="A0A6J7ER66"/>
<dbReference type="GO" id="GO:0005737">
    <property type="term" value="C:cytoplasm"/>
    <property type="evidence" value="ECO:0007669"/>
    <property type="project" value="TreeGrafter"/>
</dbReference>
<dbReference type="Pfam" id="PF13302">
    <property type="entry name" value="Acetyltransf_3"/>
    <property type="match status" value="1"/>
</dbReference>
<proteinExistence type="inferred from homology"/>
<dbReference type="InterPro" id="IPR016181">
    <property type="entry name" value="Acyl_CoA_acyltransferase"/>
</dbReference>
<dbReference type="GO" id="GO:0008999">
    <property type="term" value="F:protein-N-terminal-alanine acetyltransferase activity"/>
    <property type="evidence" value="ECO:0007669"/>
    <property type="project" value="TreeGrafter"/>
</dbReference>
<feature type="domain" description="N-acetyltransferase" evidence="4">
    <location>
        <begin position="11"/>
        <end position="188"/>
    </location>
</feature>
<reference evidence="5" key="1">
    <citation type="submission" date="2020-05" db="EMBL/GenBank/DDBJ databases">
        <authorList>
            <person name="Chiriac C."/>
            <person name="Salcher M."/>
            <person name="Ghai R."/>
            <person name="Kavagutti S V."/>
        </authorList>
    </citation>
    <scope>NUCLEOTIDE SEQUENCE</scope>
</reference>
<dbReference type="EMBL" id="CAFBLZ010000032">
    <property type="protein sequence ID" value="CAB4884741.1"/>
    <property type="molecule type" value="Genomic_DNA"/>
</dbReference>
<organism evidence="5">
    <name type="scientific">freshwater metagenome</name>
    <dbReference type="NCBI Taxonomy" id="449393"/>
    <lineage>
        <taxon>unclassified sequences</taxon>
        <taxon>metagenomes</taxon>
        <taxon>ecological metagenomes</taxon>
    </lineage>
</organism>